<protein>
    <submittedName>
        <fullName evidence="9">ABC transporter permease</fullName>
    </submittedName>
</protein>
<evidence type="ECO:0000256" key="5">
    <source>
        <dbReference type="ARBA" id="ARBA00022989"/>
    </source>
</evidence>
<evidence type="ECO:0000256" key="3">
    <source>
        <dbReference type="ARBA" id="ARBA00022475"/>
    </source>
</evidence>
<dbReference type="Pfam" id="PF12911">
    <property type="entry name" value="OppC_N"/>
    <property type="match status" value="1"/>
</dbReference>
<dbReference type="InterPro" id="IPR000515">
    <property type="entry name" value="MetI-like"/>
</dbReference>
<dbReference type="GO" id="GO:0055085">
    <property type="term" value="P:transmembrane transport"/>
    <property type="evidence" value="ECO:0007669"/>
    <property type="project" value="InterPro"/>
</dbReference>
<name>A0A7C1FI17_9CHLR</name>
<dbReference type="SUPFAM" id="SSF161098">
    <property type="entry name" value="MetI-like"/>
    <property type="match status" value="1"/>
</dbReference>
<keyword evidence="2 7" id="KW-0813">Transport</keyword>
<gene>
    <name evidence="9" type="ORF">ENQ20_12650</name>
</gene>
<proteinExistence type="inferred from homology"/>
<feature type="transmembrane region" description="Helical" evidence="7">
    <location>
        <begin position="61"/>
        <end position="82"/>
    </location>
</feature>
<feature type="transmembrane region" description="Helical" evidence="7">
    <location>
        <begin position="196"/>
        <end position="221"/>
    </location>
</feature>
<feature type="transmembrane region" description="Helical" evidence="7">
    <location>
        <begin position="153"/>
        <end position="175"/>
    </location>
</feature>
<dbReference type="InterPro" id="IPR025966">
    <property type="entry name" value="OppC_N"/>
</dbReference>
<dbReference type="Gene3D" id="1.10.3720.10">
    <property type="entry name" value="MetI-like"/>
    <property type="match status" value="1"/>
</dbReference>
<dbReference type="GO" id="GO:0005886">
    <property type="term" value="C:plasma membrane"/>
    <property type="evidence" value="ECO:0007669"/>
    <property type="project" value="UniProtKB-SubCell"/>
</dbReference>
<feature type="domain" description="ABC transmembrane type-1" evidence="8">
    <location>
        <begin position="192"/>
        <end position="387"/>
    </location>
</feature>
<keyword evidence="3" id="KW-1003">Cell membrane</keyword>
<dbReference type="AlphaFoldDB" id="A0A7C1FI17"/>
<dbReference type="InterPro" id="IPR035906">
    <property type="entry name" value="MetI-like_sf"/>
</dbReference>
<accession>A0A7C1FI17</accession>
<feature type="transmembrane region" description="Helical" evidence="7">
    <location>
        <begin position="241"/>
        <end position="271"/>
    </location>
</feature>
<evidence type="ECO:0000256" key="4">
    <source>
        <dbReference type="ARBA" id="ARBA00022692"/>
    </source>
</evidence>
<evidence type="ECO:0000256" key="6">
    <source>
        <dbReference type="ARBA" id="ARBA00023136"/>
    </source>
</evidence>
<evidence type="ECO:0000256" key="2">
    <source>
        <dbReference type="ARBA" id="ARBA00022448"/>
    </source>
</evidence>
<dbReference type="PROSITE" id="PS50928">
    <property type="entry name" value="ABC_TM1"/>
    <property type="match status" value="1"/>
</dbReference>
<dbReference type="OMA" id="RSWTGMA"/>
<keyword evidence="5 7" id="KW-1133">Transmembrane helix</keyword>
<dbReference type="InterPro" id="IPR050366">
    <property type="entry name" value="BP-dependent_transpt_permease"/>
</dbReference>
<comment type="similarity">
    <text evidence="7">Belongs to the binding-protein-dependent transport system permease family.</text>
</comment>
<feature type="transmembrane region" description="Helical" evidence="7">
    <location>
        <begin position="315"/>
        <end position="344"/>
    </location>
</feature>
<evidence type="ECO:0000259" key="8">
    <source>
        <dbReference type="PROSITE" id="PS50928"/>
    </source>
</evidence>
<dbReference type="CDD" id="cd06261">
    <property type="entry name" value="TM_PBP2"/>
    <property type="match status" value="1"/>
</dbReference>
<reference evidence="9" key="1">
    <citation type="journal article" date="2020" name="mSystems">
        <title>Genome- and Community-Level Interaction Insights into Carbon Utilization and Element Cycling Functions of Hydrothermarchaeota in Hydrothermal Sediment.</title>
        <authorList>
            <person name="Zhou Z."/>
            <person name="Liu Y."/>
            <person name="Xu W."/>
            <person name="Pan J."/>
            <person name="Luo Z.H."/>
            <person name="Li M."/>
        </authorList>
    </citation>
    <scope>NUCLEOTIDE SEQUENCE [LARGE SCALE GENOMIC DNA]</scope>
    <source>
        <strain evidence="9">SpSt-289</strain>
    </source>
</reference>
<feature type="transmembrane region" description="Helical" evidence="7">
    <location>
        <begin position="364"/>
        <end position="387"/>
    </location>
</feature>
<dbReference type="EMBL" id="DSMG01000122">
    <property type="protein sequence ID" value="HDX32316.1"/>
    <property type="molecule type" value="Genomic_DNA"/>
</dbReference>
<dbReference type="PANTHER" id="PTHR43386:SF1">
    <property type="entry name" value="D,D-DIPEPTIDE TRANSPORT SYSTEM PERMEASE PROTEIN DDPC-RELATED"/>
    <property type="match status" value="1"/>
</dbReference>
<comment type="caution">
    <text evidence="9">The sequence shown here is derived from an EMBL/GenBank/DDBJ whole genome shotgun (WGS) entry which is preliminary data.</text>
</comment>
<comment type="subcellular location">
    <subcellularLocation>
        <location evidence="1 7">Cell membrane</location>
        <topology evidence="1 7">Multi-pass membrane protein</topology>
    </subcellularLocation>
</comment>
<evidence type="ECO:0000256" key="7">
    <source>
        <dbReference type="RuleBase" id="RU363032"/>
    </source>
</evidence>
<keyword evidence="6 7" id="KW-0472">Membrane</keyword>
<organism evidence="9">
    <name type="scientific">Caldilinea aerophila</name>
    <dbReference type="NCBI Taxonomy" id="133453"/>
    <lineage>
        <taxon>Bacteria</taxon>
        <taxon>Bacillati</taxon>
        <taxon>Chloroflexota</taxon>
        <taxon>Caldilineae</taxon>
        <taxon>Caldilineales</taxon>
        <taxon>Caldilineaceae</taxon>
        <taxon>Caldilinea</taxon>
    </lineage>
</organism>
<evidence type="ECO:0000313" key="9">
    <source>
        <dbReference type="EMBL" id="HDX32316.1"/>
    </source>
</evidence>
<keyword evidence="4 7" id="KW-0812">Transmembrane</keyword>
<evidence type="ECO:0000256" key="1">
    <source>
        <dbReference type="ARBA" id="ARBA00004651"/>
    </source>
</evidence>
<dbReference type="PANTHER" id="PTHR43386">
    <property type="entry name" value="OLIGOPEPTIDE TRANSPORT SYSTEM PERMEASE PROTEIN APPC"/>
    <property type="match status" value="1"/>
</dbReference>
<sequence>MTDSIRIDELAKERALESLPITEEEQQPIADPELAVILRQLARSHESYGALVWRKFKRSKVAIVGGLIVVGLFVLALFADFFSPYDPVRLNMGDAFTPPTRIHFIDSAGRFHFQPFVYKSVRKLNPDMSSTWVEDTSVRYPIVFFKRGWEYKLFGIFPTNIHLFGAAGDAKIFLLGTDRFGRDIFGRSCMAGRISLTMALFGTLISVLVGAIVGVFSGYYGGAIDNWTQRFVEFVQSFPQLPLWMALAAVIPITWDQFAVFVTMSFIFALLSWTLLAREVRGKVLALRETDFVLAAREMGASDARIMFQHLLPNTFSHIIVVLTLTIPTIILAESFLSFLGIGIQEPLMSWGTLMRDAQTIQTLGFNPWIASSVFFIVAAVLGFNFLGDGLRDAADPYAND</sequence>
<dbReference type="Pfam" id="PF00528">
    <property type="entry name" value="BPD_transp_1"/>
    <property type="match status" value="1"/>
</dbReference>